<dbReference type="KEGG" id="ctes:O987_04910"/>
<reference evidence="1 2" key="1">
    <citation type="journal article" date="2014" name="Genome Announc.">
        <title>Complete Genome Sequence of Polychlorinated Biphenyl Degrader Comamonas testosteroni TK102 (NBRC 109938).</title>
        <authorList>
            <person name="Fukuda K."/>
            <person name="Hosoyama A."/>
            <person name="Tsuchikane K."/>
            <person name="Ohji S."/>
            <person name="Yamazoe A."/>
            <person name="Fujita N."/>
            <person name="Shintani M."/>
            <person name="Kimbara K."/>
        </authorList>
    </citation>
    <scope>NUCLEOTIDE SEQUENCE [LARGE SCALE GENOMIC DNA]</scope>
    <source>
        <strain evidence="1">TK102</strain>
    </source>
</reference>
<dbReference type="Proteomes" id="UP000028782">
    <property type="component" value="Chromosome"/>
</dbReference>
<dbReference type="EMBL" id="CP006704">
    <property type="protein sequence ID" value="AIJ45146.1"/>
    <property type="molecule type" value="Genomic_DNA"/>
</dbReference>
<protein>
    <recommendedName>
        <fullName evidence="3">DUF2917 domain-containing protein</fullName>
    </recommendedName>
</protein>
<accession>A0A076PKD2</accession>
<proteinExistence type="predicted"/>
<evidence type="ECO:0008006" key="3">
    <source>
        <dbReference type="Google" id="ProtNLM"/>
    </source>
</evidence>
<evidence type="ECO:0000313" key="2">
    <source>
        <dbReference type="Proteomes" id="UP000028782"/>
    </source>
</evidence>
<organism evidence="1 2">
    <name type="scientific">Comamonas testosteroni TK102</name>
    <dbReference type="NCBI Taxonomy" id="1392005"/>
    <lineage>
        <taxon>Bacteria</taxon>
        <taxon>Pseudomonadati</taxon>
        <taxon>Pseudomonadota</taxon>
        <taxon>Betaproteobacteria</taxon>
        <taxon>Burkholderiales</taxon>
        <taxon>Comamonadaceae</taxon>
        <taxon>Comamonas</taxon>
    </lineage>
</organism>
<evidence type="ECO:0000313" key="1">
    <source>
        <dbReference type="EMBL" id="AIJ45146.1"/>
    </source>
</evidence>
<name>A0A076PKD2_COMTE</name>
<dbReference type="AlphaFoldDB" id="A0A076PKD2"/>
<sequence>MSQPDLPPKTHSLNSGQAASLLFEPGSELFCQQGPLRLAIGPLSFTDNHFGQLMVLQTGQSWRCPSRTWVQLSAPAGAAWIQYPAARTQQSRPHPNRAARRLEEGKGLSFALARIWQQLGKLGLRRGQRAA</sequence>
<gene>
    <name evidence="1" type="ORF">O987_04910</name>
</gene>
<dbReference type="RefSeq" id="WP_043371004.1">
    <property type="nucleotide sequence ID" value="NZ_CP006704.1"/>
</dbReference>
<dbReference type="HOGENOM" id="CLU_1924013_0_0_4"/>